<dbReference type="EMBL" id="CP020477">
    <property type="protein sequence ID" value="ARM76721.1"/>
    <property type="molecule type" value="Genomic_DNA"/>
</dbReference>
<evidence type="ECO:0000256" key="1">
    <source>
        <dbReference type="SAM" id="Phobius"/>
    </source>
</evidence>
<keyword evidence="3" id="KW-1185">Reference proteome</keyword>
<evidence type="ECO:0000313" key="2">
    <source>
        <dbReference type="EMBL" id="ARM76721.1"/>
    </source>
</evidence>
<dbReference type="KEGG" id="aman:B6F84_12330"/>
<evidence type="ECO:0000313" key="3">
    <source>
        <dbReference type="Proteomes" id="UP000193404"/>
    </source>
</evidence>
<reference evidence="2 3" key="1">
    <citation type="submission" date="2017-03" db="EMBL/GenBank/DDBJ databases">
        <title>Sulfur activation and transportation mechanism of thermophilic Archaea Acidianus manzaensis YN-25.</title>
        <authorList>
            <person name="Ma Y."/>
            <person name="Yang Y."/>
            <person name="Xia J."/>
        </authorList>
    </citation>
    <scope>NUCLEOTIDE SEQUENCE [LARGE SCALE GENOMIC DNA]</scope>
    <source>
        <strain evidence="2 3">YN-25</strain>
    </source>
</reference>
<keyword evidence="1" id="KW-1133">Transmembrane helix</keyword>
<keyword evidence="1" id="KW-0472">Membrane</keyword>
<sequence>MNNIEKKYIVQEKFCQFMNNFIIITSLALVVELILFSRLYFPFIIVLLSIFLLSLKFNRYSIPLAISSLFIPMFLHNLIYFGLSLEVFLAIVCKKRD</sequence>
<proteinExistence type="predicted"/>
<name>A0A1W6K2E0_9CREN</name>
<gene>
    <name evidence="2" type="ORF">B6F84_12330</name>
</gene>
<feature type="transmembrane region" description="Helical" evidence="1">
    <location>
        <begin position="21"/>
        <end position="54"/>
    </location>
</feature>
<dbReference type="AlphaFoldDB" id="A0A1W6K2E0"/>
<dbReference type="Proteomes" id="UP000193404">
    <property type="component" value="Chromosome"/>
</dbReference>
<organism evidence="2 3">
    <name type="scientific">Acidianus manzaensis</name>
    <dbReference type="NCBI Taxonomy" id="282676"/>
    <lineage>
        <taxon>Archaea</taxon>
        <taxon>Thermoproteota</taxon>
        <taxon>Thermoprotei</taxon>
        <taxon>Sulfolobales</taxon>
        <taxon>Sulfolobaceae</taxon>
        <taxon>Acidianus</taxon>
    </lineage>
</organism>
<accession>A0A1W6K2E0</accession>
<dbReference type="STRING" id="282676.B6F84_12330"/>
<keyword evidence="1" id="KW-0812">Transmembrane</keyword>
<feature type="transmembrane region" description="Helical" evidence="1">
    <location>
        <begin position="74"/>
        <end position="93"/>
    </location>
</feature>
<protein>
    <submittedName>
        <fullName evidence="2">Uncharacterized protein</fullName>
    </submittedName>
</protein>